<accession>A0A923J1K4</accession>
<organism evidence="2 3">
    <name type="scientific">Clostridium tetanomorphum</name>
    <dbReference type="NCBI Taxonomy" id="1553"/>
    <lineage>
        <taxon>Bacteria</taxon>
        <taxon>Bacillati</taxon>
        <taxon>Bacillota</taxon>
        <taxon>Clostridia</taxon>
        <taxon>Eubacteriales</taxon>
        <taxon>Clostridiaceae</taxon>
        <taxon>Clostridium</taxon>
    </lineage>
</organism>
<protein>
    <submittedName>
        <fullName evidence="2">DUF4044 domain-containing protein</fullName>
    </submittedName>
</protein>
<dbReference type="AlphaFoldDB" id="A0A923J1K4"/>
<proteinExistence type="predicted"/>
<keyword evidence="1" id="KW-0812">Transmembrane</keyword>
<keyword evidence="1" id="KW-1133">Transmembrane helix</keyword>
<keyword evidence="3" id="KW-1185">Reference proteome</keyword>
<sequence>MKKQQREKSKKIMAYVILVIFIASLIPMIFGR</sequence>
<reference evidence="2 3" key="1">
    <citation type="submission" date="2020-04" db="EMBL/GenBank/DDBJ databases">
        <title>Genomic insights into acetone-butanol-ethanol (ABE) fermentation by sequencing solventogenic clostridia strains.</title>
        <authorList>
            <person name="Brown S."/>
        </authorList>
    </citation>
    <scope>NUCLEOTIDE SEQUENCE [LARGE SCALE GENOMIC DNA]</scope>
    <source>
        <strain evidence="2 3">DJ011</strain>
    </source>
</reference>
<feature type="transmembrane region" description="Helical" evidence="1">
    <location>
        <begin position="12"/>
        <end position="30"/>
    </location>
</feature>
<keyword evidence="1" id="KW-0472">Membrane</keyword>
<gene>
    <name evidence="2" type="ORF">HGG79_14065</name>
</gene>
<evidence type="ECO:0000313" key="3">
    <source>
        <dbReference type="Proteomes" id="UP000563151"/>
    </source>
</evidence>
<evidence type="ECO:0000313" key="2">
    <source>
        <dbReference type="EMBL" id="MBC2398889.1"/>
    </source>
</evidence>
<dbReference type="EMBL" id="JAAZWO010000019">
    <property type="protein sequence ID" value="MBC2398889.1"/>
    <property type="molecule type" value="Genomic_DNA"/>
</dbReference>
<comment type="caution">
    <text evidence="2">The sequence shown here is derived from an EMBL/GenBank/DDBJ whole genome shotgun (WGS) entry which is preliminary data.</text>
</comment>
<name>A0A923J1K4_CLOTT</name>
<evidence type="ECO:0000256" key="1">
    <source>
        <dbReference type="SAM" id="Phobius"/>
    </source>
</evidence>
<dbReference type="Proteomes" id="UP000563151">
    <property type="component" value="Unassembled WGS sequence"/>
</dbReference>